<reference evidence="6 8" key="1">
    <citation type="submission" date="2016-01" db="EMBL/GenBank/DDBJ databases">
        <authorList>
            <person name="Manzoor S."/>
        </authorList>
    </citation>
    <scope>NUCLEOTIDE SEQUENCE [LARGE SCALE GENOMIC DNA]</scope>
    <source>
        <strain evidence="6">Methanoculleus sp MAB1</strain>
    </source>
</reference>
<sequence length="119" mass="13770">MKRDSVYLAHILEEMEFLQTHFSDRSFEEIIQDEMMKRSVLRSLEVIGEASKNLSSGVRARYPDIPWNGMARMRDRLIHGYFSVRWEIVLDVVQNEVPAVEPKIRAVYSALLAEEAGSL</sequence>
<dbReference type="GO" id="GO:0110001">
    <property type="term" value="C:toxin-antitoxin complex"/>
    <property type="evidence" value="ECO:0007669"/>
    <property type="project" value="InterPro"/>
</dbReference>
<keyword evidence="3" id="KW-0540">Nuclease</keyword>
<keyword evidence="1" id="KW-0597">Phosphoprotein</keyword>
<dbReference type="InterPro" id="IPR008201">
    <property type="entry name" value="HepT-like"/>
</dbReference>
<evidence type="ECO:0000256" key="4">
    <source>
        <dbReference type="ARBA" id="ARBA00022741"/>
    </source>
</evidence>
<dbReference type="RefSeq" id="WP_062264937.1">
    <property type="nucleotide sequence ID" value="NZ_LT158599.1"/>
</dbReference>
<name>A0A0X3BP01_9EURY</name>
<dbReference type="EMBL" id="JABMJE010000049">
    <property type="protein sequence ID" value="NQS78033.1"/>
    <property type="molecule type" value="Genomic_DNA"/>
</dbReference>
<dbReference type="Proteomes" id="UP000737555">
    <property type="component" value="Unassembled WGS sequence"/>
</dbReference>
<evidence type="ECO:0000313" key="7">
    <source>
        <dbReference type="EMBL" id="NQS78033.1"/>
    </source>
</evidence>
<keyword evidence="5" id="KW-0378">Hydrolase</keyword>
<dbReference type="GO" id="GO:0016787">
    <property type="term" value="F:hydrolase activity"/>
    <property type="evidence" value="ECO:0007669"/>
    <property type="project" value="UniProtKB-KW"/>
</dbReference>
<dbReference type="AlphaFoldDB" id="A0A0X3BP01"/>
<dbReference type="GeneID" id="27138176"/>
<dbReference type="PANTHER" id="PTHR34139:SF1">
    <property type="entry name" value="RNASE MJ1380-RELATED"/>
    <property type="match status" value="1"/>
</dbReference>
<accession>A0A0X3BP01</accession>
<dbReference type="Proteomes" id="UP000069850">
    <property type="component" value="Chromosome 1"/>
</dbReference>
<evidence type="ECO:0000256" key="2">
    <source>
        <dbReference type="ARBA" id="ARBA00022649"/>
    </source>
</evidence>
<dbReference type="KEGG" id="mema:MMAB1_2550"/>
<dbReference type="EMBL" id="LT158599">
    <property type="protein sequence ID" value="CVK33763.1"/>
    <property type="molecule type" value="Genomic_DNA"/>
</dbReference>
<dbReference type="GO" id="GO:0004540">
    <property type="term" value="F:RNA nuclease activity"/>
    <property type="evidence" value="ECO:0007669"/>
    <property type="project" value="InterPro"/>
</dbReference>
<organism evidence="6 8">
    <name type="scientific">Methanoculleus bourgensis</name>
    <dbReference type="NCBI Taxonomy" id="83986"/>
    <lineage>
        <taxon>Archaea</taxon>
        <taxon>Methanobacteriati</taxon>
        <taxon>Methanobacteriota</taxon>
        <taxon>Stenosarchaea group</taxon>
        <taxon>Methanomicrobia</taxon>
        <taxon>Methanomicrobiales</taxon>
        <taxon>Methanomicrobiaceae</taxon>
        <taxon>Methanoculleus</taxon>
    </lineage>
</organism>
<evidence type="ECO:0000256" key="3">
    <source>
        <dbReference type="ARBA" id="ARBA00022722"/>
    </source>
</evidence>
<keyword evidence="2" id="KW-1277">Toxin-antitoxin system</keyword>
<dbReference type="GO" id="GO:0000166">
    <property type="term" value="F:nucleotide binding"/>
    <property type="evidence" value="ECO:0007669"/>
    <property type="project" value="UniProtKB-KW"/>
</dbReference>
<dbReference type="InterPro" id="IPR051813">
    <property type="entry name" value="HepT_RNase_toxin"/>
</dbReference>
<dbReference type="Pfam" id="PF01934">
    <property type="entry name" value="HepT-like"/>
    <property type="match status" value="1"/>
</dbReference>
<evidence type="ECO:0000313" key="6">
    <source>
        <dbReference type="EMBL" id="CVK33763.1"/>
    </source>
</evidence>
<evidence type="ECO:0000256" key="1">
    <source>
        <dbReference type="ARBA" id="ARBA00022553"/>
    </source>
</evidence>
<dbReference type="OrthoDB" id="318716at2157"/>
<proteinExistence type="predicted"/>
<gene>
    <name evidence="7" type="ORF">HQQ74_04890</name>
    <name evidence="6" type="ORF">MMAB1_2550</name>
</gene>
<keyword evidence="4" id="KW-0547">Nucleotide-binding</keyword>
<reference evidence="7" key="2">
    <citation type="submission" date="2020-05" db="EMBL/GenBank/DDBJ databases">
        <title>The first insight into the ecology of ammonia-tolerant syntrophic propionate oxidizing bacteria.</title>
        <authorList>
            <person name="Singh A."/>
            <person name="Schnurer A."/>
            <person name="Westerholm M."/>
        </authorList>
    </citation>
    <scope>NUCLEOTIDE SEQUENCE</scope>
    <source>
        <strain evidence="7">MAG54</strain>
    </source>
</reference>
<evidence type="ECO:0000256" key="5">
    <source>
        <dbReference type="ARBA" id="ARBA00022801"/>
    </source>
</evidence>
<protein>
    <submittedName>
        <fullName evidence="7">DUF86 domain-containing protein</fullName>
    </submittedName>
</protein>
<evidence type="ECO:0000313" key="8">
    <source>
        <dbReference type="Proteomes" id="UP000069850"/>
    </source>
</evidence>
<dbReference type="PANTHER" id="PTHR34139">
    <property type="entry name" value="UPF0331 PROTEIN MJ0127"/>
    <property type="match status" value="1"/>
</dbReference>